<comment type="caution">
    <text evidence="1">The sequence shown here is derived from an EMBL/GenBank/DDBJ whole genome shotgun (WGS) entry which is preliminary data.</text>
</comment>
<name>A0AAV1KXP6_9NEOP</name>
<accession>A0AAV1KXP6</accession>
<dbReference type="EMBL" id="CAVLGL010000080">
    <property type="protein sequence ID" value="CAK1586561.1"/>
    <property type="molecule type" value="Genomic_DNA"/>
</dbReference>
<reference evidence="1 2" key="1">
    <citation type="submission" date="2023-11" db="EMBL/GenBank/DDBJ databases">
        <authorList>
            <person name="Hedman E."/>
            <person name="Englund M."/>
            <person name="Stromberg M."/>
            <person name="Nyberg Akerstrom W."/>
            <person name="Nylinder S."/>
            <person name="Jareborg N."/>
            <person name="Kallberg Y."/>
            <person name="Kronander E."/>
        </authorList>
    </citation>
    <scope>NUCLEOTIDE SEQUENCE [LARGE SCALE GENOMIC DNA]</scope>
</reference>
<evidence type="ECO:0000313" key="1">
    <source>
        <dbReference type="EMBL" id="CAK1586561.1"/>
    </source>
</evidence>
<keyword evidence="2" id="KW-1185">Reference proteome</keyword>
<protein>
    <submittedName>
        <fullName evidence="1">Uncharacterized protein</fullName>
    </submittedName>
</protein>
<gene>
    <name evidence="1" type="ORF">PARMNEM_LOCUS7499</name>
</gene>
<sequence>MLPMINLRAINSSLEMSSPVQLNLEGIDFMDLKFLSVALRKGEIKNSESEKAIVVIKSVSLWTILFSPVNENFELEEEGVMGGETHQDVRISRIF</sequence>
<evidence type="ECO:0000313" key="2">
    <source>
        <dbReference type="Proteomes" id="UP001314205"/>
    </source>
</evidence>
<dbReference type="AlphaFoldDB" id="A0AAV1KXP6"/>
<proteinExistence type="predicted"/>
<dbReference type="Proteomes" id="UP001314205">
    <property type="component" value="Unassembled WGS sequence"/>
</dbReference>
<organism evidence="1 2">
    <name type="scientific">Parnassius mnemosyne</name>
    <name type="common">clouded apollo</name>
    <dbReference type="NCBI Taxonomy" id="213953"/>
    <lineage>
        <taxon>Eukaryota</taxon>
        <taxon>Metazoa</taxon>
        <taxon>Ecdysozoa</taxon>
        <taxon>Arthropoda</taxon>
        <taxon>Hexapoda</taxon>
        <taxon>Insecta</taxon>
        <taxon>Pterygota</taxon>
        <taxon>Neoptera</taxon>
        <taxon>Endopterygota</taxon>
        <taxon>Lepidoptera</taxon>
        <taxon>Glossata</taxon>
        <taxon>Ditrysia</taxon>
        <taxon>Papilionoidea</taxon>
        <taxon>Papilionidae</taxon>
        <taxon>Parnassiinae</taxon>
        <taxon>Parnassini</taxon>
        <taxon>Parnassius</taxon>
        <taxon>Driopa</taxon>
    </lineage>
</organism>